<name>A0A1F5GGQ1_9BACT</name>
<dbReference type="PANTHER" id="PTHR35901">
    <property type="entry name" value="RIBONUCLEASE VAPC3"/>
    <property type="match status" value="1"/>
</dbReference>
<dbReference type="Gene3D" id="3.40.50.1010">
    <property type="entry name" value="5'-nuclease"/>
    <property type="match status" value="1"/>
</dbReference>
<evidence type="ECO:0000259" key="2">
    <source>
        <dbReference type="Pfam" id="PF01850"/>
    </source>
</evidence>
<dbReference type="Pfam" id="PF01850">
    <property type="entry name" value="PIN"/>
    <property type="match status" value="1"/>
</dbReference>
<feature type="domain" description="PIN" evidence="2">
    <location>
        <begin position="4"/>
        <end position="127"/>
    </location>
</feature>
<accession>A0A1F5GGQ1</accession>
<dbReference type="InterPro" id="IPR002716">
    <property type="entry name" value="PIN_dom"/>
</dbReference>
<dbReference type="STRING" id="1797716.A3D07_04290"/>
<sequence length="146" mass="16701">MINIILDSSAVAKWFFPEEQSNIAFKIREDFINKKIIISAPTLIFYEVNNILKTAVKSLRIKKEKAVKAYRGFLDLGIIVYSSKELLENTLDKAMNLDLSSYDASYIVLADYLKAPLFTADKKLLSKVKSKFTFNLEEYPISKNGF</sequence>
<keyword evidence="1" id="KW-0460">Magnesium</keyword>
<comment type="caution">
    <text evidence="3">The sequence shown here is derived from an EMBL/GenBank/DDBJ whole genome shotgun (WGS) entry which is preliminary data.</text>
</comment>
<dbReference type="SUPFAM" id="SSF88723">
    <property type="entry name" value="PIN domain-like"/>
    <property type="match status" value="1"/>
</dbReference>
<organism evidence="3 4">
    <name type="scientific">Candidatus Curtissbacteria bacterium RIFCSPHIGHO2_02_FULL_42_15</name>
    <dbReference type="NCBI Taxonomy" id="1797716"/>
    <lineage>
        <taxon>Bacteria</taxon>
        <taxon>Candidatus Curtissiibacteriota</taxon>
    </lineage>
</organism>
<dbReference type="EMBL" id="MFBF01000026">
    <property type="protein sequence ID" value="OGD91034.1"/>
    <property type="molecule type" value="Genomic_DNA"/>
</dbReference>
<evidence type="ECO:0000313" key="4">
    <source>
        <dbReference type="Proteomes" id="UP000177124"/>
    </source>
</evidence>
<evidence type="ECO:0000256" key="1">
    <source>
        <dbReference type="ARBA" id="ARBA00022842"/>
    </source>
</evidence>
<dbReference type="InterPro" id="IPR051619">
    <property type="entry name" value="TypeII_TA_RNase_PINc/VapC"/>
</dbReference>
<dbReference type="AlphaFoldDB" id="A0A1F5GGQ1"/>
<dbReference type="PANTHER" id="PTHR35901:SF1">
    <property type="entry name" value="EXONUCLEASE VAPC9"/>
    <property type="match status" value="1"/>
</dbReference>
<dbReference type="Proteomes" id="UP000177124">
    <property type="component" value="Unassembled WGS sequence"/>
</dbReference>
<reference evidence="3 4" key="1">
    <citation type="journal article" date="2016" name="Nat. Commun.">
        <title>Thousands of microbial genomes shed light on interconnected biogeochemical processes in an aquifer system.</title>
        <authorList>
            <person name="Anantharaman K."/>
            <person name="Brown C.T."/>
            <person name="Hug L.A."/>
            <person name="Sharon I."/>
            <person name="Castelle C.J."/>
            <person name="Probst A.J."/>
            <person name="Thomas B.C."/>
            <person name="Singh A."/>
            <person name="Wilkins M.J."/>
            <person name="Karaoz U."/>
            <person name="Brodie E.L."/>
            <person name="Williams K.H."/>
            <person name="Hubbard S.S."/>
            <person name="Banfield J.F."/>
        </authorList>
    </citation>
    <scope>NUCLEOTIDE SEQUENCE [LARGE SCALE GENOMIC DNA]</scope>
</reference>
<dbReference type="InterPro" id="IPR044153">
    <property type="entry name" value="PIN_Pae0151-like"/>
</dbReference>
<proteinExistence type="predicted"/>
<evidence type="ECO:0000313" key="3">
    <source>
        <dbReference type="EMBL" id="OGD91034.1"/>
    </source>
</evidence>
<dbReference type="InterPro" id="IPR029060">
    <property type="entry name" value="PIN-like_dom_sf"/>
</dbReference>
<protein>
    <recommendedName>
        <fullName evidence="2">PIN domain-containing protein</fullName>
    </recommendedName>
</protein>
<dbReference type="CDD" id="cd09873">
    <property type="entry name" value="PIN_Pae0151-like"/>
    <property type="match status" value="1"/>
</dbReference>
<gene>
    <name evidence="3" type="ORF">A3D07_04290</name>
</gene>